<dbReference type="PATRIC" id="fig|659018.3.peg.802"/>
<evidence type="ECO:0000259" key="4">
    <source>
        <dbReference type="PROSITE" id="PS01124"/>
    </source>
</evidence>
<evidence type="ECO:0000313" key="5">
    <source>
        <dbReference type="EMBL" id="KRG87570.1"/>
    </source>
</evidence>
<dbReference type="SMART" id="SM00342">
    <property type="entry name" value="HTH_ARAC"/>
    <property type="match status" value="1"/>
</dbReference>
<dbReference type="InterPro" id="IPR009057">
    <property type="entry name" value="Homeodomain-like_sf"/>
</dbReference>
<evidence type="ECO:0000256" key="1">
    <source>
        <dbReference type="ARBA" id="ARBA00023015"/>
    </source>
</evidence>
<comment type="caution">
    <text evidence="5">The sequence shown here is derived from an EMBL/GenBank/DDBJ whole genome shotgun (WGS) entry which is preliminary data.</text>
</comment>
<proteinExistence type="predicted"/>
<keyword evidence="1" id="KW-0805">Transcription regulation</keyword>
<dbReference type="PROSITE" id="PS01124">
    <property type="entry name" value="HTH_ARAC_FAMILY_2"/>
    <property type="match status" value="1"/>
</dbReference>
<name>A0A0R0E863_9GAMM</name>
<gene>
    <name evidence="5" type="ORF">ABB34_04500</name>
</gene>
<evidence type="ECO:0000256" key="3">
    <source>
        <dbReference type="ARBA" id="ARBA00023163"/>
    </source>
</evidence>
<dbReference type="InterPro" id="IPR018060">
    <property type="entry name" value="HTH_AraC"/>
</dbReference>
<dbReference type="InterPro" id="IPR018062">
    <property type="entry name" value="HTH_AraC-typ_CS"/>
</dbReference>
<sequence>MLDILTADRGATHDHPVPTGPRWFAVSRLGNLQLPGQSVVLCLQMRGGSRIDAREGVFQLQRGDWVVFERDSAPQVQAGRGGLLLGITVPAADWEQAARDAGAAPLPGRCRLPAAELRSLLRLWRQGTQATGERRQRCLRVLLAFLAPRQADIAGLLARCPGRSRQRKLQVLARLQRTWLFLEGNAHRTVRLAELAELSSLSVCHFAKTFQSLYRESPLAANHRLRLERACRLLASTPLSVSDIGQACGFDSCCSFSRAFSNRYRQPPSRYRSTVAAHSAVRLA</sequence>
<dbReference type="GO" id="GO:0043565">
    <property type="term" value="F:sequence-specific DNA binding"/>
    <property type="evidence" value="ECO:0007669"/>
    <property type="project" value="InterPro"/>
</dbReference>
<keyword evidence="6" id="KW-1185">Reference proteome</keyword>
<dbReference type="InterPro" id="IPR050204">
    <property type="entry name" value="AraC_XylS_family_regulators"/>
</dbReference>
<dbReference type="PANTHER" id="PTHR46796:SF7">
    <property type="entry name" value="ARAC FAMILY TRANSCRIPTIONAL REGULATOR"/>
    <property type="match status" value="1"/>
</dbReference>
<protein>
    <recommendedName>
        <fullName evidence="4">HTH araC/xylS-type domain-containing protein</fullName>
    </recommendedName>
</protein>
<dbReference type="STRING" id="659018.ABB34_04500"/>
<dbReference type="RefSeq" id="WP_057640059.1">
    <property type="nucleotide sequence ID" value="NZ_LDJP01000022.1"/>
</dbReference>
<dbReference type="Gene3D" id="1.10.10.60">
    <property type="entry name" value="Homeodomain-like"/>
    <property type="match status" value="2"/>
</dbReference>
<accession>A0A0R0E863</accession>
<evidence type="ECO:0000256" key="2">
    <source>
        <dbReference type="ARBA" id="ARBA00023125"/>
    </source>
</evidence>
<keyword evidence="2" id="KW-0238">DNA-binding</keyword>
<organism evidence="5 6">
    <name type="scientific">Stenotrophomonas daejeonensis</name>
    <dbReference type="NCBI Taxonomy" id="659018"/>
    <lineage>
        <taxon>Bacteria</taxon>
        <taxon>Pseudomonadati</taxon>
        <taxon>Pseudomonadota</taxon>
        <taxon>Gammaproteobacteria</taxon>
        <taxon>Lysobacterales</taxon>
        <taxon>Lysobacteraceae</taxon>
        <taxon>Stenotrophomonas</taxon>
    </lineage>
</organism>
<dbReference type="PROSITE" id="PS00041">
    <property type="entry name" value="HTH_ARAC_FAMILY_1"/>
    <property type="match status" value="1"/>
</dbReference>
<keyword evidence="3" id="KW-0804">Transcription</keyword>
<evidence type="ECO:0000313" key="6">
    <source>
        <dbReference type="Proteomes" id="UP000050940"/>
    </source>
</evidence>
<dbReference type="AlphaFoldDB" id="A0A0R0E863"/>
<dbReference type="Proteomes" id="UP000050940">
    <property type="component" value="Unassembled WGS sequence"/>
</dbReference>
<reference evidence="5 6" key="1">
    <citation type="submission" date="2015-05" db="EMBL/GenBank/DDBJ databases">
        <title>Genome sequencing and analysis of members of genus Stenotrophomonas.</title>
        <authorList>
            <person name="Patil P.P."/>
            <person name="Midha S."/>
            <person name="Patil P.B."/>
        </authorList>
    </citation>
    <scope>NUCLEOTIDE SEQUENCE [LARGE SCALE GENOMIC DNA]</scope>
    <source>
        <strain evidence="5 6">JCM 16244</strain>
    </source>
</reference>
<dbReference type="Pfam" id="PF12833">
    <property type="entry name" value="HTH_18"/>
    <property type="match status" value="1"/>
</dbReference>
<feature type="domain" description="HTH araC/xylS-type" evidence="4">
    <location>
        <begin position="176"/>
        <end position="274"/>
    </location>
</feature>
<dbReference type="SUPFAM" id="SSF46689">
    <property type="entry name" value="Homeodomain-like"/>
    <property type="match status" value="1"/>
</dbReference>
<dbReference type="EMBL" id="LDJP01000022">
    <property type="protein sequence ID" value="KRG87570.1"/>
    <property type="molecule type" value="Genomic_DNA"/>
</dbReference>
<dbReference type="GO" id="GO:0003700">
    <property type="term" value="F:DNA-binding transcription factor activity"/>
    <property type="evidence" value="ECO:0007669"/>
    <property type="project" value="InterPro"/>
</dbReference>
<dbReference type="PANTHER" id="PTHR46796">
    <property type="entry name" value="HTH-TYPE TRANSCRIPTIONAL ACTIVATOR RHAS-RELATED"/>
    <property type="match status" value="1"/>
</dbReference>